<dbReference type="InterPro" id="IPR051828">
    <property type="entry name" value="HAD-like_hydrolase_domain"/>
</dbReference>
<accession>A0A9X3FCT9</accession>
<organism evidence="1 2">
    <name type="scientific">Draconibacterium aestuarii</name>
    <dbReference type="NCBI Taxonomy" id="2998507"/>
    <lineage>
        <taxon>Bacteria</taxon>
        <taxon>Pseudomonadati</taxon>
        <taxon>Bacteroidota</taxon>
        <taxon>Bacteroidia</taxon>
        <taxon>Marinilabiliales</taxon>
        <taxon>Prolixibacteraceae</taxon>
        <taxon>Draconibacterium</taxon>
    </lineage>
</organism>
<evidence type="ECO:0000313" key="2">
    <source>
        <dbReference type="Proteomes" id="UP001145087"/>
    </source>
</evidence>
<dbReference type="Pfam" id="PF00702">
    <property type="entry name" value="Hydrolase"/>
    <property type="match status" value="1"/>
</dbReference>
<dbReference type="SFLD" id="SFLDG01129">
    <property type="entry name" value="C1.5:_HAD__Beta-PGM__Phosphata"/>
    <property type="match status" value="1"/>
</dbReference>
<dbReference type="RefSeq" id="WP_343332909.1">
    <property type="nucleotide sequence ID" value="NZ_JAPOHD010000019.1"/>
</dbReference>
<dbReference type="PANTHER" id="PTHR46191:SF2">
    <property type="entry name" value="HALOACID DEHALOGENASE-LIKE HYDROLASE DOMAIN-CONTAINING PROTEIN 3"/>
    <property type="match status" value="1"/>
</dbReference>
<dbReference type="InterPro" id="IPR023214">
    <property type="entry name" value="HAD_sf"/>
</dbReference>
<protein>
    <submittedName>
        <fullName evidence="1">HAD hydrolase-like protein</fullName>
    </submittedName>
</protein>
<dbReference type="EMBL" id="JAPOHD010000019">
    <property type="protein sequence ID" value="MCY1720575.1"/>
    <property type="molecule type" value="Genomic_DNA"/>
</dbReference>
<name>A0A9X3FCT9_9BACT</name>
<comment type="caution">
    <text evidence="1">The sequence shown here is derived from an EMBL/GenBank/DDBJ whole genome shotgun (WGS) entry which is preliminary data.</text>
</comment>
<dbReference type="Proteomes" id="UP001145087">
    <property type="component" value="Unassembled WGS sequence"/>
</dbReference>
<dbReference type="GO" id="GO:0016787">
    <property type="term" value="F:hydrolase activity"/>
    <property type="evidence" value="ECO:0007669"/>
    <property type="project" value="UniProtKB-KW"/>
</dbReference>
<dbReference type="Gene3D" id="3.40.50.1000">
    <property type="entry name" value="HAD superfamily/HAD-like"/>
    <property type="match status" value="1"/>
</dbReference>
<proteinExistence type="predicted"/>
<keyword evidence="2" id="KW-1185">Reference proteome</keyword>
<dbReference type="InterPro" id="IPR036412">
    <property type="entry name" value="HAD-like_sf"/>
</dbReference>
<dbReference type="SFLD" id="SFLDS00003">
    <property type="entry name" value="Haloacid_Dehalogenase"/>
    <property type="match status" value="1"/>
</dbReference>
<dbReference type="PANTHER" id="PTHR46191">
    <property type="match status" value="1"/>
</dbReference>
<dbReference type="AlphaFoldDB" id="A0A9X3FCT9"/>
<dbReference type="SUPFAM" id="SSF56784">
    <property type="entry name" value="HAD-like"/>
    <property type="match status" value="1"/>
</dbReference>
<reference evidence="1" key="1">
    <citation type="submission" date="2022-11" db="EMBL/GenBank/DDBJ databases">
        <title>Marilongibacter aestuarii gen. nov., sp. nov., isolated from tidal flat sediment.</title>
        <authorList>
            <person name="Jiayan W."/>
        </authorList>
    </citation>
    <scope>NUCLEOTIDE SEQUENCE</scope>
    <source>
        <strain evidence="1">Z1-6</strain>
    </source>
</reference>
<sequence>MELNFRSDIKNWLDKTEKLEPVPTTFCPNLKTDSKEPVKAVIFDIYGTLLISSSGDIEQASLSNENMREAMEAGGFDLHACQPGTCSFLLDKLQENIAIQHKELRLQGHPFPDVDIFRVWKDMFAAAEKESLLKLSGDESIIDTIFIFEILSNRVYPMPGMKEILLAIKEKGIPIGIVSNAQFYTPIIMNYFLTGEFSSRQEIEFFDEDLSVYSFKELRAKPDTALFNKIVTTLENKYNVQTSEAIFVGNDMLKDVYTATKSGLRTVLFAGDERSLRLREKDARIKGMFPDFIINDLSQLIKILG</sequence>
<evidence type="ECO:0000313" key="1">
    <source>
        <dbReference type="EMBL" id="MCY1720575.1"/>
    </source>
</evidence>
<gene>
    <name evidence="1" type="ORF">OU798_09495</name>
</gene>
<keyword evidence="1" id="KW-0378">Hydrolase</keyword>